<organism evidence="3 4">
    <name type="scientific">Adiantum capillus-veneris</name>
    <name type="common">Maidenhair fern</name>
    <dbReference type="NCBI Taxonomy" id="13818"/>
    <lineage>
        <taxon>Eukaryota</taxon>
        <taxon>Viridiplantae</taxon>
        <taxon>Streptophyta</taxon>
        <taxon>Embryophyta</taxon>
        <taxon>Tracheophyta</taxon>
        <taxon>Polypodiopsida</taxon>
        <taxon>Polypodiidae</taxon>
        <taxon>Polypodiales</taxon>
        <taxon>Pteridineae</taxon>
        <taxon>Pteridaceae</taxon>
        <taxon>Vittarioideae</taxon>
        <taxon>Adiantum</taxon>
    </lineage>
</organism>
<evidence type="ECO:0000313" key="4">
    <source>
        <dbReference type="Proteomes" id="UP000886520"/>
    </source>
</evidence>
<dbReference type="FunFam" id="1.25.40.10:FF:000158">
    <property type="entry name" value="pentatricopeptide repeat-containing protein At2g33680"/>
    <property type="match status" value="1"/>
</dbReference>
<dbReference type="InterPro" id="IPR046960">
    <property type="entry name" value="PPR_At4g14850-like_plant"/>
</dbReference>
<dbReference type="InterPro" id="IPR011990">
    <property type="entry name" value="TPR-like_helical_dom_sf"/>
</dbReference>
<dbReference type="PANTHER" id="PTHR24015:SF548">
    <property type="entry name" value="OS08G0340900 PROTEIN"/>
    <property type="match status" value="1"/>
</dbReference>
<feature type="repeat" description="PPR" evidence="2">
    <location>
        <begin position="353"/>
        <end position="383"/>
    </location>
</feature>
<dbReference type="FunFam" id="1.25.40.10:FF:000381">
    <property type="entry name" value="Pentatricopeptide repeat-containing protein"/>
    <property type="match status" value="1"/>
</dbReference>
<feature type="repeat" description="PPR" evidence="2">
    <location>
        <begin position="485"/>
        <end position="519"/>
    </location>
</feature>
<sequence>MSRSVEKYASFLRYCTSSQSLSAGQLLHDSLIRDISLPPPLLFNLLIHMYGSCGALPEARWTFDHTPILNVFSWNIIMAAYLSNGHASSTLSLFRSLHSQNSCAPDCVTFVSALSACTADLSLSEGSSTLSGHFKTCQNETVVRGTPCLQHGFNKGTLRGSLVEGKRLHIFTMGVSYEKDTAVHNALISFYAFAQAEKTSEAKKYFARMQLEAVLPDEVTFSSMFSAFSSEFSVREARYLHALIAGSVHESDVIAQTAIITMYGNCGRVDEARMMFDRMNDRDAAVWNAIITAYTQHGNVEASISLFREMLAEGQIPNKVTFVALIPVCADEAVLTQGSWIHKHVVSSNLKLDVELGNSLVNMYGRCGSLEDALEVFSRMPEHNLVSWSSLITLYTQHDLTEEALQLFEQMLSAGVTPDKVIFLCILPVCASEAALVQGRKVHHCIVSRDFDNDTASMTALLNMYSKCGSIEDAQRMFVVGAGRSLVSWNSLIAAHAHHGYATRAILCFNDMIDQGWTPDGCTFYCVLSACSHAGLLEEGLWYFMSMVQGYFIVPTVEHFNCIVDMFGRAGQLETLDFVLKSMGLQPSGASWLTMLGACRVHSDRKRGEDAATQAFDVNPEDATPLVLLSNICGASES</sequence>
<comment type="caution">
    <text evidence="3">The sequence shown here is derived from an EMBL/GenBank/DDBJ whole genome shotgun (WGS) entry which is preliminary data.</text>
</comment>
<dbReference type="EMBL" id="JABFUD020000005">
    <property type="protein sequence ID" value="KAI5079693.1"/>
    <property type="molecule type" value="Genomic_DNA"/>
</dbReference>
<dbReference type="OrthoDB" id="1917559at2759"/>
<evidence type="ECO:0008006" key="5">
    <source>
        <dbReference type="Google" id="ProtNLM"/>
    </source>
</evidence>
<reference evidence="3 4" key="1">
    <citation type="submission" date="2021-01" db="EMBL/GenBank/DDBJ databases">
        <title>Adiantum capillus-veneris genome.</title>
        <authorList>
            <person name="Fang Y."/>
            <person name="Liao Q."/>
        </authorList>
    </citation>
    <scope>NUCLEOTIDE SEQUENCE [LARGE SCALE GENOMIC DNA]</scope>
    <source>
        <strain evidence="3">H3</strain>
        <tissue evidence="3">Leaf</tissue>
    </source>
</reference>
<dbReference type="Proteomes" id="UP000886520">
    <property type="component" value="Chromosome 5"/>
</dbReference>
<dbReference type="NCBIfam" id="TIGR00756">
    <property type="entry name" value="PPR"/>
    <property type="match status" value="6"/>
</dbReference>
<dbReference type="GO" id="GO:0009451">
    <property type="term" value="P:RNA modification"/>
    <property type="evidence" value="ECO:0007669"/>
    <property type="project" value="InterPro"/>
</dbReference>
<dbReference type="Gene3D" id="1.25.40.10">
    <property type="entry name" value="Tetratricopeptide repeat domain"/>
    <property type="match status" value="5"/>
</dbReference>
<feature type="repeat" description="PPR" evidence="2">
    <location>
        <begin position="283"/>
        <end position="317"/>
    </location>
</feature>
<feature type="repeat" description="PPR" evidence="2">
    <location>
        <begin position="384"/>
        <end position="418"/>
    </location>
</feature>
<dbReference type="SUPFAM" id="SSF48452">
    <property type="entry name" value="TPR-like"/>
    <property type="match status" value="1"/>
</dbReference>
<dbReference type="InterPro" id="IPR002885">
    <property type="entry name" value="PPR_rpt"/>
</dbReference>
<dbReference type="Pfam" id="PF01535">
    <property type="entry name" value="PPR"/>
    <property type="match status" value="5"/>
</dbReference>
<dbReference type="GO" id="GO:0048731">
    <property type="term" value="P:system development"/>
    <property type="evidence" value="ECO:0007669"/>
    <property type="project" value="UniProtKB-ARBA"/>
</dbReference>
<dbReference type="FunFam" id="1.25.40.10:FF:000031">
    <property type="entry name" value="Pentatricopeptide repeat-containing protein mitochondrial"/>
    <property type="match status" value="1"/>
</dbReference>
<proteinExistence type="predicted"/>
<evidence type="ECO:0000313" key="3">
    <source>
        <dbReference type="EMBL" id="KAI5079693.1"/>
    </source>
</evidence>
<keyword evidence="1" id="KW-0677">Repeat</keyword>
<dbReference type="PROSITE" id="PS51375">
    <property type="entry name" value="PPR"/>
    <property type="match status" value="5"/>
</dbReference>
<gene>
    <name evidence="3" type="ORF">GOP47_0005172</name>
</gene>
<accession>A0A9D4V4V0</accession>
<dbReference type="Pfam" id="PF13041">
    <property type="entry name" value="PPR_2"/>
    <property type="match status" value="2"/>
</dbReference>
<evidence type="ECO:0000256" key="2">
    <source>
        <dbReference type="PROSITE-ProRule" id="PRU00708"/>
    </source>
</evidence>
<keyword evidence="4" id="KW-1185">Reference proteome</keyword>
<dbReference type="AlphaFoldDB" id="A0A9D4V4V0"/>
<evidence type="ECO:0000256" key="1">
    <source>
        <dbReference type="ARBA" id="ARBA00022737"/>
    </source>
</evidence>
<dbReference type="GO" id="GO:0003723">
    <property type="term" value="F:RNA binding"/>
    <property type="evidence" value="ECO:0007669"/>
    <property type="project" value="InterPro"/>
</dbReference>
<protein>
    <recommendedName>
        <fullName evidence="5">Pentatricopeptide repeat-containing protein</fullName>
    </recommendedName>
</protein>
<name>A0A9D4V4V0_ADICA</name>
<feature type="repeat" description="PPR" evidence="2">
    <location>
        <begin position="252"/>
        <end position="282"/>
    </location>
</feature>
<dbReference type="PANTHER" id="PTHR24015">
    <property type="entry name" value="OS07G0578800 PROTEIN-RELATED"/>
    <property type="match status" value="1"/>
</dbReference>